<dbReference type="EMBL" id="CP014567">
    <property type="protein sequence ID" value="AVI07285.1"/>
    <property type="molecule type" value="Genomic_DNA"/>
</dbReference>
<reference evidence="2" key="1">
    <citation type="submission" date="2016-02" db="EMBL/GenBank/DDBJ databases">
        <title>Genomic sequence of a clinical Staphylococcus hominis isolate.</title>
        <authorList>
            <person name="McClure J.M."/>
            <person name="Zhang K."/>
        </authorList>
    </citation>
    <scope>NUCLEOTIDE SEQUENCE</scope>
    <source>
        <strain evidence="2">C34847</strain>
    </source>
</reference>
<dbReference type="RefSeq" id="WP_029376753.1">
    <property type="nucleotide sequence ID" value="NZ_CP014107.1"/>
</dbReference>
<dbReference type="AlphaFoldDB" id="A0A3S7GXY5"/>
<protein>
    <submittedName>
        <fullName evidence="3">Stage II sporulation protein M</fullName>
    </submittedName>
</protein>
<proteinExistence type="predicted"/>
<feature type="transmembrane region" description="Helical" evidence="1">
    <location>
        <begin position="86"/>
        <end position="109"/>
    </location>
</feature>
<evidence type="ECO:0000313" key="2">
    <source>
        <dbReference type="EMBL" id="AVI07285.1"/>
    </source>
</evidence>
<organism evidence="2">
    <name type="scientific">Staphylococcus hominis</name>
    <dbReference type="NCBI Taxonomy" id="1290"/>
    <lineage>
        <taxon>Bacteria</taxon>
        <taxon>Bacillati</taxon>
        <taxon>Bacillota</taxon>
        <taxon>Bacilli</taxon>
        <taxon>Bacillales</taxon>
        <taxon>Staphylococcaceae</taxon>
        <taxon>Staphylococcus</taxon>
    </lineage>
</organism>
<keyword evidence="1" id="KW-0812">Transmembrane</keyword>
<feature type="transmembrane region" description="Helical" evidence="1">
    <location>
        <begin position="168"/>
        <end position="188"/>
    </location>
</feature>
<dbReference type="Pfam" id="PF01944">
    <property type="entry name" value="SpoIIM"/>
    <property type="match status" value="1"/>
</dbReference>
<evidence type="ECO:0000256" key="1">
    <source>
        <dbReference type="SAM" id="Phobius"/>
    </source>
</evidence>
<dbReference type="InterPro" id="IPR002798">
    <property type="entry name" value="SpoIIM-like"/>
</dbReference>
<sequence length="202" mass="23289">MLNIKDQNYFKRAIKIFILSTMLLLVTIPIALFFHPSEEFIKQLGSNSPESVSKTQGLKKVWGFIQNNGFHVPIQMLLLALIPIPFLYTLNLIVSLIIPGILFGFFIHFDTYKGLTSLIAYIPHYTLEMMSFCIFTSGLYMLNKSILRKITNLFRKEKKQNYSFKLSLINLLKAYLFVCLPLVILAAFTETYIADMLLNLMN</sequence>
<dbReference type="Proteomes" id="UP000665944">
    <property type="component" value="Unassembled WGS sequence"/>
</dbReference>
<evidence type="ECO:0000313" key="3">
    <source>
        <dbReference type="EMBL" id="MCM5673413.1"/>
    </source>
</evidence>
<feature type="transmembrane region" description="Helical" evidence="1">
    <location>
        <begin position="12"/>
        <end position="34"/>
    </location>
</feature>
<keyword evidence="1" id="KW-1133">Transmembrane helix</keyword>
<gene>
    <name evidence="2" type="ORF">AZE34_05985</name>
    <name evidence="3" type="ORF">J7T32_011825</name>
</gene>
<accession>A0A3S7GXY5</accession>
<feature type="transmembrane region" description="Helical" evidence="1">
    <location>
        <begin position="129"/>
        <end position="147"/>
    </location>
</feature>
<name>A0A3S7GXY5_STAHO</name>
<dbReference type="EMBL" id="JAGHKT020000035">
    <property type="protein sequence ID" value="MCM5673413.1"/>
    <property type="molecule type" value="Genomic_DNA"/>
</dbReference>
<evidence type="ECO:0000313" key="4">
    <source>
        <dbReference type="Proteomes" id="UP000665944"/>
    </source>
</evidence>
<keyword evidence="4" id="KW-1185">Reference proteome</keyword>
<keyword evidence="1" id="KW-0472">Membrane</keyword>
<reference evidence="3 4" key="2">
    <citation type="submission" date="2022-06" db="EMBL/GenBank/DDBJ databases">
        <title>Staphylococcus hominis ShoR14 genome sequence.</title>
        <authorList>
            <person name="Yeo C.C."/>
            <person name="Chew C.H."/>
            <person name="Che Hamzah A.M."/>
            <person name="Al-Trad E.I."/>
        </authorList>
    </citation>
    <scope>NUCLEOTIDE SEQUENCE [LARGE SCALE GENOMIC DNA]</scope>
    <source>
        <strain evidence="3 4">ShoR14</strain>
    </source>
</reference>